<protein>
    <submittedName>
        <fullName evidence="3">Uncharacterized protein</fullName>
    </submittedName>
</protein>
<dbReference type="Proteomes" id="UP000094444">
    <property type="component" value="Unassembled WGS sequence"/>
</dbReference>
<dbReference type="EMBL" id="MAVT02000729">
    <property type="protein sequence ID" value="POS73820.1"/>
    <property type="molecule type" value="Genomic_DNA"/>
</dbReference>
<sequence length="526" mass="59230">MSEPHKVPSKNDRRLGKAARATHQVYLGEEVEPSWIRREEKRRFETWGPVEAAEVEHLQALQEAVGAAQKAEDLARFAEKAADAASSAITSPNENIDIKSAEAARNEAELAALEAKQKAQIAADKEEAAEALRAETRARLETQLIYKIKDRKRFGLVDKVVAVVHSPCRFRESIEFIQSTFKVSSGSFGEVLILDPYTTRHAPASAINFTEDDAGRTFGIYWPTNAPTDIATDPQFSLDVQKIRSFVTAWGKGKKACYGQNPFSDMPSIDIVICITHDSSAKRYRAVLSLCIANKELWKQGLYYKGIHIGTKDDKITSEFDWWSYGRPEMHGSPIIDTHATPIPSSILRADFDFARGLVRATLRSVEERVQPLLAEDLKNADPVAVSQYRIYQQENETRAILKYGYASVQQRLIKTSRERPDPQWAPPWEIMFDACLDHDVQTLDPRGYQMRSIMYPNDAPEPANVLMRSIMSPETAPHGSETEEPLIRRVLVHGHQRLAATYAAQGIGRRHSSLPLIPVLRYHQQ</sequence>
<gene>
    <name evidence="3" type="ORF">DHEL01_v207784</name>
</gene>
<evidence type="ECO:0000256" key="1">
    <source>
        <dbReference type="SAM" id="Coils"/>
    </source>
</evidence>
<feature type="region of interest" description="Disordered" evidence="2">
    <location>
        <begin position="1"/>
        <end position="20"/>
    </location>
</feature>
<dbReference type="InParanoid" id="A0A2P5HU93"/>
<comment type="caution">
    <text evidence="3">The sequence shown here is derived from an EMBL/GenBank/DDBJ whole genome shotgun (WGS) entry which is preliminary data.</text>
</comment>
<reference evidence="3" key="1">
    <citation type="submission" date="2017-09" db="EMBL/GenBank/DDBJ databases">
        <title>Polyketide synthases of a Diaporthe helianthi virulent isolate.</title>
        <authorList>
            <person name="Baroncelli R."/>
        </authorList>
    </citation>
    <scope>NUCLEOTIDE SEQUENCE [LARGE SCALE GENOMIC DNA]</scope>
    <source>
        <strain evidence="3">7/96</strain>
    </source>
</reference>
<evidence type="ECO:0000313" key="4">
    <source>
        <dbReference type="Proteomes" id="UP000094444"/>
    </source>
</evidence>
<dbReference type="AlphaFoldDB" id="A0A2P5HU93"/>
<name>A0A2P5HU93_DIAHE</name>
<organism evidence="3 4">
    <name type="scientific">Diaporthe helianthi</name>
    <dbReference type="NCBI Taxonomy" id="158607"/>
    <lineage>
        <taxon>Eukaryota</taxon>
        <taxon>Fungi</taxon>
        <taxon>Dikarya</taxon>
        <taxon>Ascomycota</taxon>
        <taxon>Pezizomycotina</taxon>
        <taxon>Sordariomycetes</taxon>
        <taxon>Sordariomycetidae</taxon>
        <taxon>Diaporthales</taxon>
        <taxon>Diaporthaceae</taxon>
        <taxon>Diaporthe</taxon>
    </lineage>
</organism>
<proteinExistence type="predicted"/>
<evidence type="ECO:0000313" key="3">
    <source>
        <dbReference type="EMBL" id="POS73820.1"/>
    </source>
</evidence>
<feature type="coiled-coil region" evidence="1">
    <location>
        <begin position="96"/>
        <end position="135"/>
    </location>
</feature>
<keyword evidence="4" id="KW-1185">Reference proteome</keyword>
<keyword evidence="1" id="KW-0175">Coiled coil</keyword>
<dbReference type="OrthoDB" id="5241664at2759"/>
<evidence type="ECO:0000256" key="2">
    <source>
        <dbReference type="SAM" id="MobiDB-lite"/>
    </source>
</evidence>
<accession>A0A2P5HU93</accession>
<feature type="compositionally biased region" description="Basic and acidic residues" evidence="2">
    <location>
        <begin position="1"/>
        <end position="15"/>
    </location>
</feature>